<dbReference type="InterPro" id="IPR003597">
    <property type="entry name" value="Ig_C1-set"/>
</dbReference>
<feature type="transmembrane region" description="Helical" evidence="4">
    <location>
        <begin position="330"/>
        <end position="348"/>
    </location>
</feature>
<evidence type="ECO:0000313" key="8">
    <source>
        <dbReference type="Proteomes" id="UP000694620"/>
    </source>
</evidence>
<proteinExistence type="predicted"/>
<name>A0A8C4SLV7_ERPCA</name>
<feature type="compositionally biased region" description="Basic and acidic residues" evidence="3">
    <location>
        <begin position="419"/>
        <end position="428"/>
    </location>
</feature>
<evidence type="ECO:0000313" key="7">
    <source>
        <dbReference type="Ensembl" id="ENSECRP00000018620.1"/>
    </source>
</evidence>
<keyword evidence="4" id="KW-0812">Transmembrane</keyword>
<keyword evidence="8" id="KW-1185">Reference proteome</keyword>
<dbReference type="Pfam" id="PF07686">
    <property type="entry name" value="V-set"/>
    <property type="match status" value="1"/>
</dbReference>
<evidence type="ECO:0000256" key="3">
    <source>
        <dbReference type="SAM" id="MobiDB-lite"/>
    </source>
</evidence>
<feature type="domain" description="Ig-like" evidence="6">
    <location>
        <begin position="228"/>
        <end position="316"/>
    </location>
</feature>
<dbReference type="Gene3D" id="2.60.40.10">
    <property type="entry name" value="Immunoglobulins"/>
    <property type="match status" value="2"/>
</dbReference>
<keyword evidence="4" id="KW-1133">Transmembrane helix</keyword>
<keyword evidence="1" id="KW-1015">Disulfide bond</keyword>
<dbReference type="PROSITE" id="PS50835">
    <property type="entry name" value="IG_LIKE"/>
    <property type="match status" value="3"/>
</dbReference>
<dbReference type="SMART" id="SM00407">
    <property type="entry name" value="IGc1"/>
    <property type="match status" value="1"/>
</dbReference>
<dbReference type="AlphaFoldDB" id="A0A8C4SLV7"/>
<dbReference type="SUPFAM" id="SSF48726">
    <property type="entry name" value="Immunoglobulin"/>
    <property type="match status" value="3"/>
</dbReference>
<keyword evidence="5" id="KW-0732">Signal</keyword>
<evidence type="ECO:0000259" key="6">
    <source>
        <dbReference type="PROSITE" id="PS50835"/>
    </source>
</evidence>
<dbReference type="Pfam" id="PF07654">
    <property type="entry name" value="C1-set"/>
    <property type="match status" value="1"/>
</dbReference>
<dbReference type="Proteomes" id="UP000694620">
    <property type="component" value="Chromosome 12"/>
</dbReference>
<feature type="domain" description="Ig-like" evidence="6">
    <location>
        <begin position="134"/>
        <end position="224"/>
    </location>
</feature>
<evidence type="ECO:0000256" key="1">
    <source>
        <dbReference type="ARBA" id="ARBA00023157"/>
    </source>
</evidence>
<dbReference type="InterPro" id="IPR036179">
    <property type="entry name" value="Ig-like_dom_sf"/>
</dbReference>
<dbReference type="GeneTree" id="ENSGT00980000202077"/>
<feature type="chain" id="PRO_5034869862" description="Ig-like domain-containing protein" evidence="5">
    <location>
        <begin position="23"/>
        <end position="428"/>
    </location>
</feature>
<reference evidence="7" key="2">
    <citation type="submission" date="2025-08" db="UniProtKB">
        <authorList>
            <consortium name="Ensembl"/>
        </authorList>
    </citation>
    <scope>IDENTIFICATION</scope>
</reference>
<organism evidence="7 8">
    <name type="scientific">Erpetoichthys calabaricus</name>
    <name type="common">Rope fish</name>
    <name type="synonym">Calamoichthys calabaricus</name>
    <dbReference type="NCBI Taxonomy" id="27687"/>
    <lineage>
        <taxon>Eukaryota</taxon>
        <taxon>Metazoa</taxon>
        <taxon>Chordata</taxon>
        <taxon>Craniata</taxon>
        <taxon>Vertebrata</taxon>
        <taxon>Euteleostomi</taxon>
        <taxon>Actinopterygii</taxon>
        <taxon>Polypteriformes</taxon>
        <taxon>Polypteridae</taxon>
        <taxon>Erpetoichthys</taxon>
    </lineage>
</organism>
<keyword evidence="2" id="KW-0325">Glycoprotein</keyword>
<accession>A0A8C4SLV7</accession>
<protein>
    <recommendedName>
        <fullName evidence="6">Ig-like domain-containing protein</fullName>
    </recommendedName>
</protein>
<feature type="signal peptide" evidence="5">
    <location>
        <begin position="1"/>
        <end position="22"/>
    </location>
</feature>
<dbReference type="PANTHER" id="PTHR19971">
    <property type="entry name" value="SIGNAL-REGULATORY PROTEIN BETA"/>
    <property type="match status" value="1"/>
</dbReference>
<reference evidence="7" key="3">
    <citation type="submission" date="2025-09" db="UniProtKB">
        <authorList>
            <consortium name="Ensembl"/>
        </authorList>
    </citation>
    <scope>IDENTIFICATION</scope>
</reference>
<feature type="compositionally biased region" description="Basic residues" evidence="3">
    <location>
        <begin position="403"/>
        <end position="415"/>
    </location>
</feature>
<reference evidence="7" key="1">
    <citation type="submission" date="2021-06" db="EMBL/GenBank/DDBJ databases">
        <authorList>
            <consortium name="Wellcome Sanger Institute Data Sharing"/>
        </authorList>
    </citation>
    <scope>NUCLEOTIDE SEQUENCE [LARGE SCALE GENOMIC DNA]</scope>
</reference>
<dbReference type="SMART" id="SM00409">
    <property type="entry name" value="IG"/>
    <property type="match status" value="1"/>
</dbReference>
<evidence type="ECO:0000256" key="5">
    <source>
        <dbReference type="SAM" id="SignalP"/>
    </source>
</evidence>
<dbReference type="Ensembl" id="ENSECRT00000018993.1">
    <property type="protein sequence ID" value="ENSECRP00000018620.1"/>
    <property type="gene ID" value="ENSECRG00000012449.1"/>
</dbReference>
<sequence length="428" mass="47782">MHILMHRLLQNLSLSILLGVTGQFWVSAPKPEVTAALYSDVLLPCKFSLEKPEHQIKYVAVIWRHKNKQLAACTFERITHSIKVELKKSDLERNNASLLLKNVSIDDEGVYECYVLEAPNEDKGNVRVRVTAAPHISLKPSLVETDVPTTVECSAKNFYPGNITLEWLVDSTPLLNQEHQQLYPNPDGTFNVVIQYNITAGGGQLSCRVNHESLEGRPLEKSLQICKPSLSVSHRTLLRSKKQNVTCKLDGCLFSQVNISWIHNSTTYNESNCKNATECSGTVALMLPHEENELNFTCKAEVEGLNKLVTEDVTFSLEGATMPENKRNRILAFVVAAVVVIVVVLLLFKLCHKSSTAGTERGAISTPDGGNSIRPMQRTIQNESRIERSPLLKSRTGGEATFRKRNATKKGKTKQNHTGQEKYQRKGH</sequence>
<dbReference type="InterPro" id="IPR007110">
    <property type="entry name" value="Ig-like_dom"/>
</dbReference>
<dbReference type="InterPro" id="IPR003599">
    <property type="entry name" value="Ig_sub"/>
</dbReference>
<evidence type="ECO:0000256" key="2">
    <source>
        <dbReference type="ARBA" id="ARBA00023180"/>
    </source>
</evidence>
<keyword evidence="4" id="KW-0472">Membrane</keyword>
<feature type="region of interest" description="Disordered" evidence="3">
    <location>
        <begin position="358"/>
        <end position="428"/>
    </location>
</feature>
<feature type="domain" description="Ig-like" evidence="6">
    <location>
        <begin position="39"/>
        <end position="131"/>
    </location>
</feature>
<dbReference type="InterPro" id="IPR013783">
    <property type="entry name" value="Ig-like_fold"/>
</dbReference>
<evidence type="ECO:0000256" key="4">
    <source>
        <dbReference type="SAM" id="Phobius"/>
    </source>
</evidence>
<dbReference type="InterPro" id="IPR051755">
    <property type="entry name" value="Ig-like_CS_Receptor"/>
</dbReference>
<dbReference type="InterPro" id="IPR013106">
    <property type="entry name" value="Ig_V-set"/>
</dbReference>